<dbReference type="EMBL" id="CP036271">
    <property type="protein sequence ID" value="QDT52711.1"/>
    <property type="molecule type" value="Genomic_DNA"/>
</dbReference>
<dbReference type="KEGG" id="ccos:Pan44_07230"/>
<name>A0A517S9B4_9PLAN</name>
<keyword evidence="1" id="KW-0472">Membrane</keyword>
<evidence type="ECO:0000313" key="4">
    <source>
        <dbReference type="Proteomes" id="UP000315700"/>
    </source>
</evidence>
<dbReference type="InterPro" id="IPR027558">
    <property type="entry name" value="Pre_pil_HX9DG_C"/>
</dbReference>
<organism evidence="3 4">
    <name type="scientific">Caulifigura coniformis</name>
    <dbReference type="NCBI Taxonomy" id="2527983"/>
    <lineage>
        <taxon>Bacteria</taxon>
        <taxon>Pseudomonadati</taxon>
        <taxon>Planctomycetota</taxon>
        <taxon>Planctomycetia</taxon>
        <taxon>Planctomycetales</taxon>
        <taxon>Planctomycetaceae</taxon>
        <taxon>Caulifigura</taxon>
    </lineage>
</organism>
<dbReference type="InterPro" id="IPR011453">
    <property type="entry name" value="DUF1559"/>
</dbReference>
<dbReference type="RefSeq" id="WP_145027292.1">
    <property type="nucleotide sequence ID" value="NZ_CP036271.1"/>
</dbReference>
<dbReference type="InterPro" id="IPR045584">
    <property type="entry name" value="Pilin-like"/>
</dbReference>
<accession>A0A517S9B4</accession>
<dbReference type="PANTHER" id="PTHR30093">
    <property type="entry name" value="GENERAL SECRETION PATHWAY PROTEIN G"/>
    <property type="match status" value="1"/>
</dbReference>
<dbReference type="Pfam" id="PF07596">
    <property type="entry name" value="SBP_bac_10"/>
    <property type="match status" value="1"/>
</dbReference>
<dbReference type="PANTHER" id="PTHR30093:SF2">
    <property type="entry name" value="TYPE II SECRETION SYSTEM PROTEIN H"/>
    <property type="match status" value="1"/>
</dbReference>
<dbReference type="NCBIfam" id="TIGR02532">
    <property type="entry name" value="IV_pilin_GFxxxE"/>
    <property type="match status" value="1"/>
</dbReference>
<dbReference type="Gene3D" id="3.30.700.10">
    <property type="entry name" value="Glycoprotein, Type 4 Pilin"/>
    <property type="match status" value="1"/>
</dbReference>
<keyword evidence="1" id="KW-1133">Transmembrane helix</keyword>
<dbReference type="SUPFAM" id="SSF54523">
    <property type="entry name" value="Pili subunits"/>
    <property type="match status" value="1"/>
</dbReference>
<evidence type="ECO:0000259" key="2">
    <source>
        <dbReference type="Pfam" id="PF07596"/>
    </source>
</evidence>
<protein>
    <submittedName>
        <fullName evidence="3">Putative major pilin subunit</fullName>
    </submittedName>
</protein>
<dbReference type="OrthoDB" id="268591at2"/>
<dbReference type="AlphaFoldDB" id="A0A517S9B4"/>
<keyword evidence="1" id="KW-0812">Transmembrane</keyword>
<dbReference type="NCBIfam" id="TIGR04294">
    <property type="entry name" value="pre_pil_HX9DG"/>
    <property type="match status" value="1"/>
</dbReference>
<sequence>MKLPLSNGRHKVRGFTLIELLVVIAIIAILIALLLPAVQQAREAARRTQCRNSLKQLGLAMHNYHDAFNMFPGVSYDHEIQGGDENLHASYGWAVFLFPYIDQAPAYNQLAPGGLRLHDAVKVPALLTILQTPIPVFRCASDTGPTLNTHYPINDRSGTAAQRKAVAMSNYVGVSSAGDVDRLDTNGTFVPATNVQGNKIGKRGIRDMTDGTSNTLMIGERAWKLAGVEIGAANVYGHNGNADIEHSPSYVDGFISVVAGGKPDMNEIATCGTACNDVDGRQGFSSVHTGGAHFLAGDGSVRFVSENIDHKIGGATDSLYELVMNVSDGLPVGEF</sequence>
<dbReference type="PROSITE" id="PS00409">
    <property type="entry name" value="PROKAR_NTER_METHYL"/>
    <property type="match status" value="1"/>
</dbReference>
<dbReference type="Proteomes" id="UP000315700">
    <property type="component" value="Chromosome"/>
</dbReference>
<reference evidence="3 4" key="1">
    <citation type="submission" date="2019-02" db="EMBL/GenBank/DDBJ databases">
        <title>Deep-cultivation of Planctomycetes and their phenomic and genomic characterization uncovers novel biology.</title>
        <authorList>
            <person name="Wiegand S."/>
            <person name="Jogler M."/>
            <person name="Boedeker C."/>
            <person name="Pinto D."/>
            <person name="Vollmers J."/>
            <person name="Rivas-Marin E."/>
            <person name="Kohn T."/>
            <person name="Peeters S.H."/>
            <person name="Heuer A."/>
            <person name="Rast P."/>
            <person name="Oberbeckmann S."/>
            <person name="Bunk B."/>
            <person name="Jeske O."/>
            <person name="Meyerdierks A."/>
            <person name="Storesund J.E."/>
            <person name="Kallscheuer N."/>
            <person name="Luecker S."/>
            <person name="Lage O.M."/>
            <person name="Pohl T."/>
            <person name="Merkel B.J."/>
            <person name="Hornburger P."/>
            <person name="Mueller R.-W."/>
            <person name="Bruemmer F."/>
            <person name="Labrenz M."/>
            <person name="Spormann A.M."/>
            <person name="Op den Camp H."/>
            <person name="Overmann J."/>
            <person name="Amann R."/>
            <person name="Jetten M.S.M."/>
            <person name="Mascher T."/>
            <person name="Medema M.H."/>
            <person name="Devos D.P."/>
            <person name="Kaster A.-K."/>
            <person name="Ovreas L."/>
            <person name="Rohde M."/>
            <person name="Galperin M.Y."/>
            <person name="Jogler C."/>
        </authorList>
    </citation>
    <scope>NUCLEOTIDE SEQUENCE [LARGE SCALE GENOMIC DNA]</scope>
    <source>
        <strain evidence="3 4">Pan44</strain>
    </source>
</reference>
<dbReference type="Pfam" id="PF07963">
    <property type="entry name" value="N_methyl"/>
    <property type="match status" value="1"/>
</dbReference>
<feature type="transmembrane region" description="Helical" evidence="1">
    <location>
        <begin position="12"/>
        <end position="38"/>
    </location>
</feature>
<evidence type="ECO:0000313" key="3">
    <source>
        <dbReference type="EMBL" id="QDT52711.1"/>
    </source>
</evidence>
<gene>
    <name evidence="3" type="ORF">Pan44_07230</name>
</gene>
<proteinExistence type="predicted"/>
<dbReference type="InParanoid" id="A0A517S9B4"/>
<dbReference type="InterPro" id="IPR012902">
    <property type="entry name" value="N_methyl_site"/>
</dbReference>
<feature type="domain" description="DUF1559" evidence="2">
    <location>
        <begin position="39"/>
        <end position="310"/>
    </location>
</feature>
<evidence type="ECO:0000256" key="1">
    <source>
        <dbReference type="SAM" id="Phobius"/>
    </source>
</evidence>
<keyword evidence="4" id="KW-1185">Reference proteome</keyword>